<organism evidence="16 17">
    <name type="scientific">Photobacterium toruni</name>
    <dbReference type="NCBI Taxonomy" id="1935446"/>
    <lineage>
        <taxon>Bacteria</taxon>
        <taxon>Pseudomonadati</taxon>
        <taxon>Pseudomonadota</taxon>
        <taxon>Gammaproteobacteria</taxon>
        <taxon>Vibrionales</taxon>
        <taxon>Vibrionaceae</taxon>
        <taxon>Photobacterium</taxon>
    </lineage>
</organism>
<gene>
    <name evidence="16" type="primary">hydC</name>
    <name evidence="15" type="synonym">cybH</name>
    <name evidence="16" type="ORF">CZ814_01848</name>
    <name evidence="15" type="ORF">VXS06_06760</name>
</gene>
<dbReference type="GO" id="GO:0009055">
    <property type="term" value="F:electron transfer activity"/>
    <property type="evidence" value="ECO:0007669"/>
    <property type="project" value="InterPro"/>
</dbReference>
<name>A0A1T4SYW2_9GAMM</name>
<evidence type="ECO:0000313" key="18">
    <source>
        <dbReference type="Proteomes" id="UP001306119"/>
    </source>
</evidence>
<dbReference type="GO" id="GO:0020037">
    <property type="term" value="F:heme binding"/>
    <property type="evidence" value="ECO:0007669"/>
    <property type="project" value="TreeGrafter"/>
</dbReference>
<protein>
    <submittedName>
        <fullName evidence="15">Ni/Fe-hydrogenase, b-type cytochrome subunit</fullName>
    </submittedName>
    <submittedName>
        <fullName evidence="16">Quinone-reactive Ni/Fe-hydrogenase B-type cytochrome subunit</fullName>
    </submittedName>
</protein>
<keyword evidence="6 13" id="KW-0812">Transmembrane</keyword>
<evidence type="ECO:0000256" key="1">
    <source>
        <dbReference type="ARBA" id="ARBA00004651"/>
    </source>
</evidence>
<feature type="compositionally biased region" description="Basic residues" evidence="12">
    <location>
        <begin position="233"/>
        <end position="248"/>
    </location>
</feature>
<reference evidence="16 17" key="1">
    <citation type="submission" date="2017-02" db="EMBL/GenBank/DDBJ databases">
        <authorList>
            <person name="Peterson S.W."/>
        </authorList>
    </citation>
    <scope>NUCLEOTIDE SEQUENCE [LARGE SCALE GENOMIC DNA]</scope>
    <source>
        <strain evidence="16 17">CECT 9189</strain>
    </source>
</reference>
<evidence type="ECO:0000256" key="13">
    <source>
        <dbReference type="SAM" id="Phobius"/>
    </source>
</evidence>
<dbReference type="AlphaFoldDB" id="A0A1T4SYW2"/>
<reference evidence="15 18" key="2">
    <citation type="submission" date="2024-01" db="EMBL/GenBank/DDBJ databases">
        <title>Active colonisers of the gastrointestinal tract of Atlantic salmon farmed in a warm water region.</title>
        <authorList>
            <person name="Bowman J.P."/>
        </authorList>
    </citation>
    <scope>NUCLEOTIDE SEQUENCE [LARGE SCALE GENOMIC DNA]</scope>
    <source>
        <strain evidence="15 18">S3MW1</strain>
    </source>
</reference>
<dbReference type="RefSeq" id="WP_080174679.1">
    <property type="nucleotide sequence ID" value="NZ_AP024854.1"/>
</dbReference>
<dbReference type="InterPro" id="IPR000516">
    <property type="entry name" value="Ni-dep_Hydgase_cyt-B"/>
</dbReference>
<feature type="transmembrane region" description="Helical" evidence="13">
    <location>
        <begin position="64"/>
        <end position="83"/>
    </location>
</feature>
<dbReference type="NCBIfam" id="TIGR02125">
    <property type="entry name" value="CytB-hydogenase"/>
    <property type="match status" value="1"/>
</dbReference>
<dbReference type="SUPFAM" id="SSF81342">
    <property type="entry name" value="Transmembrane di-heme cytochromes"/>
    <property type="match status" value="1"/>
</dbReference>
<feature type="region of interest" description="Disordered" evidence="12">
    <location>
        <begin position="229"/>
        <end position="248"/>
    </location>
</feature>
<keyword evidence="4" id="KW-1003">Cell membrane</keyword>
<evidence type="ECO:0000256" key="5">
    <source>
        <dbReference type="ARBA" id="ARBA00022617"/>
    </source>
</evidence>
<evidence type="ECO:0000256" key="10">
    <source>
        <dbReference type="ARBA" id="ARBA00023004"/>
    </source>
</evidence>
<evidence type="ECO:0000256" key="12">
    <source>
        <dbReference type="SAM" id="MobiDB-lite"/>
    </source>
</evidence>
<comment type="similarity">
    <text evidence="2">Belongs to the HupC/HyaC/HydC family.</text>
</comment>
<evidence type="ECO:0000313" key="16">
    <source>
        <dbReference type="EMBL" id="SKA33420.1"/>
    </source>
</evidence>
<dbReference type="EMBL" id="JAYXUG010000003">
    <property type="protein sequence ID" value="MEC6831470.1"/>
    <property type="molecule type" value="Genomic_DNA"/>
</dbReference>
<evidence type="ECO:0000313" key="17">
    <source>
        <dbReference type="Proteomes" id="UP000191116"/>
    </source>
</evidence>
<dbReference type="PRINTS" id="PR00161">
    <property type="entry name" value="NIHGNASECYTB"/>
</dbReference>
<evidence type="ECO:0000256" key="4">
    <source>
        <dbReference type="ARBA" id="ARBA00022475"/>
    </source>
</evidence>
<dbReference type="Gene3D" id="1.20.950.20">
    <property type="entry name" value="Transmembrane di-heme cytochromes, Chain C"/>
    <property type="match status" value="1"/>
</dbReference>
<keyword evidence="18" id="KW-1185">Reference proteome</keyword>
<evidence type="ECO:0000259" key="14">
    <source>
        <dbReference type="Pfam" id="PF01292"/>
    </source>
</evidence>
<keyword evidence="10" id="KW-0408">Iron</keyword>
<sequence>MSTDTVLYKRSYVFSFVIRLCHWLRAFAIFGLVITGFYIAWPFLVAPNSTNVLEQGWIRLAHEVLGFILIAVTLIRLYLFFFSHSNVERRSIKDIVSPKSWIKQIKAYFWMGSAPHHGAYGPLQLMVYAGISIAAIFMCVTGLTLYANVYHLGIGGMMWEPAQWVAYAMGGLDEVRKWHHYITWAFIIFVLIHVYMVIWTGIRFRNGSADAIMSGYDYHPVNVKKANNGNHPVQHHAHHNSHSKNKGH</sequence>
<keyword evidence="9 13" id="KW-1133">Transmembrane helix</keyword>
<evidence type="ECO:0000256" key="9">
    <source>
        <dbReference type="ARBA" id="ARBA00022989"/>
    </source>
</evidence>
<dbReference type="PANTHER" id="PTHR30485:SF0">
    <property type="entry name" value="NI_FE-HYDROGENASE 1 B-TYPE CYTOCHROME SUBUNIT-RELATED"/>
    <property type="match status" value="1"/>
</dbReference>
<dbReference type="InterPro" id="IPR016174">
    <property type="entry name" value="Di-haem_cyt_TM"/>
</dbReference>
<evidence type="ECO:0000256" key="11">
    <source>
        <dbReference type="ARBA" id="ARBA00023136"/>
    </source>
</evidence>
<dbReference type="PROSITE" id="PS00882">
    <property type="entry name" value="NI_HGENASE_CYTB_1"/>
    <property type="match status" value="1"/>
</dbReference>
<dbReference type="GO" id="GO:0022904">
    <property type="term" value="P:respiratory electron transport chain"/>
    <property type="evidence" value="ECO:0007669"/>
    <property type="project" value="InterPro"/>
</dbReference>
<evidence type="ECO:0000256" key="2">
    <source>
        <dbReference type="ARBA" id="ARBA00008622"/>
    </source>
</evidence>
<dbReference type="GO" id="GO:0005506">
    <property type="term" value="F:iron ion binding"/>
    <property type="evidence" value="ECO:0007669"/>
    <property type="project" value="InterPro"/>
</dbReference>
<evidence type="ECO:0000256" key="6">
    <source>
        <dbReference type="ARBA" id="ARBA00022692"/>
    </source>
</evidence>
<evidence type="ECO:0000256" key="3">
    <source>
        <dbReference type="ARBA" id="ARBA00022448"/>
    </source>
</evidence>
<dbReference type="Pfam" id="PF01292">
    <property type="entry name" value="Ni_hydr_CYTB"/>
    <property type="match status" value="1"/>
</dbReference>
<keyword evidence="8" id="KW-0249">Electron transport</keyword>
<evidence type="ECO:0000256" key="7">
    <source>
        <dbReference type="ARBA" id="ARBA00022723"/>
    </source>
</evidence>
<keyword evidence="7" id="KW-0479">Metal-binding</keyword>
<feature type="domain" description="Cytochrome b561 bacterial/Ni-hydrogenase" evidence="14">
    <location>
        <begin position="14"/>
        <end position="215"/>
    </location>
</feature>
<evidence type="ECO:0000313" key="15">
    <source>
        <dbReference type="EMBL" id="MEC6831470.1"/>
    </source>
</evidence>
<feature type="transmembrane region" description="Helical" evidence="13">
    <location>
        <begin position="20"/>
        <end position="44"/>
    </location>
</feature>
<keyword evidence="11 13" id="KW-0472">Membrane</keyword>
<dbReference type="InterPro" id="IPR051542">
    <property type="entry name" value="Hydrogenase_cytochrome"/>
</dbReference>
<keyword evidence="3" id="KW-0813">Transport</keyword>
<comment type="subcellular location">
    <subcellularLocation>
        <location evidence="1">Cell membrane</location>
        <topology evidence="1">Multi-pass membrane protein</topology>
    </subcellularLocation>
</comment>
<dbReference type="PANTHER" id="PTHR30485">
    <property type="entry name" value="NI/FE-HYDROGENASE 1 B-TYPE CYTOCHROME SUBUNIT"/>
    <property type="match status" value="1"/>
</dbReference>
<feature type="transmembrane region" description="Helical" evidence="13">
    <location>
        <begin position="125"/>
        <end position="149"/>
    </location>
</feature>
<dbReference type="OrthoDB" id="197262at2"/>
<dbReference type="Proteomes" id="UP000191116">
    <property type="component" value="Unassembled WGS sequence"/>
</dbReference>
<accession>A0A1T4SYW2</accession>
<dbReference type="InterPro" id="IPR011577">
    <property type="entry name" value="Cyt_b561_bac/Ni-Hgenase"/>
</dbReference>
<evidence type="ECO:0000256" key="8">
    <source>
        <dbReference type="ARBA" id="ARBA00022982"/>
    </source>
</evidence>
<dbReference type="Proteomes" id="UP001306119">
    <property type="component" value="Unassembled WGS sequence"/>
</dbReference>
<dbReference type="EMBL" id="FUWP01000008">
    <property type="protein sequence ID" value="SKA33420.1"/>
    <property type="molecule type" value="Genomic_DNA"/>
</dbReference>
<feature type="transmembrane region" description="Helical" evidence="13">
    <location>
        <begin position="181"/>
        <end position="202"/>
    </location>
</feature>
<proteinExistence type="inferred from homology"/>
<dbReference type="GO" id="GO:0005886">
    <property type="term" value="C:plasma membrane"/>
    <property type="evidence" value="ECO:0007669"/>
    <property type="project" value="UniProtKB-SubCell"/>
</dbReference>
<keyword evidence="5" id="KW-0349">Heme</keyword>